<keyword evidence="1" id="KW-0812">Transmembrane</keyword>
<accession>A0A1W1CRS5</accession>
<feature type="transmembrane region" description="Helical" evidence="1">
    <location>
        <begin position="56"/>
        <end position="89"/>
    </location>
</feature>
<keyword evidence="1" id="KW-1133">Transmembrane helix</keyword>
<dbReference type="AlphaFoldDB" id="A0A1W1CRS5"/>
<feature type="transmembrane region" description="Helical" evidence="1">
    <location>
        <begin position="12"/>
        <end position="44"/>
    </location>
</feature>
<dbReference type="EMBL" id="FPHI01000040">
    <property type="protein sequence ID" value="SFV68381.1"/>
    <property type="molecule type" value="Genomic_DNA"/>
</dbReference>
<feature type="transmembrane region" description="Helical" evidence="1">
    <location>
        <begin position="131"/>
        <end position="150"/>
    </location>
</feature>
<evidence type="ECO:0000313" key="2">
    <source>
        <dbReference type="EMBL" id="SFV68381.1"/>
    </source>
</evidence>
<evidence type="ECO:0000256" key="1">
    <source>
        <dbReference type="SAM" id="Phobius"/>
    </source>
</evidence>
<sequence length="151" mass="17939">MVRHKKQEEHKIIFFFITLFVLFYPMLISIYVFLPLCIGVMSYLLIEGLQREKFGYIFLSVLYLINLEVNLSLPLFLTIISALLFYVTLYNSLRYFRRCSFCKALFSVFSLDLFYLFALFSFDFIFQTHSIALDMILLYSLIIDILLVVLL</sequence>
<keyword evidence="1" id="KW-0472">Membrane</keyword>
<gene>
    <name evidence="2" type="ORF">MNB_SV-3-1299</name>
</gene>
<organism evidence="2">
    <name type="scientific">hydrothermal vent metagenome</name>
    <dbReference type="NCBI Taxonomy" id="652676"/>
    <lineage>
        <taxon>unclassified sequences</taxon>
        <taxon>metagenomes</taxon>
        <taxon>ecological metagenomes</taxon>
    </lineage>
</organism>
<proteinExistence type="predicted"/>
<name>A0A1W1CRS5_9ZZZZ</name>
<reference evidence="2" key="1">
    <citation type="submission" date="2016-10" db="EMBL/GenBank/DDBJ databases">
        <authorList>
            <person name="de Groot N.N."/>
        </authorList>
    </citation>
    <scope>NUCLEOTIDE SEQUENCE</scope>
</reference>
<feature type="transmembrane region" description="Helical" evidence="1">
    <location>
        <begin position="101"/>
        <end position="125"/>
    </location>
</feature>
<protein>
    <submittedName>
        <fullName evidence="2">Uncharacterized protein</fullName>
    </submittedName>
</protein>